<dbReference type="InterPro" id="IPR009852">
    <property type="entry name" value="CENPJ_C_dom"/>
</dbReference>
<feature type="region of interest" description="Disordered" evidence="3">
    <location>
        <begin position="842"/>
        <end position="861"/>
    </location>
</feature>
<accession>A0A834JR85</accession>
<dbReference type="GO" id="GO:0015631">
    <property type="term" value="F:tubulin binding"/>
    <property type="evidence" value="ECO:0007669"/>
    <property type="project" value="TreeGrafter"/>
</dbReference>
<organism evidence="6 7">
    <name type="scientific">Vespula vulgaris</name>
    <name type="common">Yellow jacket</name>
    <name type="synonym">Wasp</name>
    <dbReference type="NCBI Taxonomy" id="7454"/>
    <lineage>
        <taxon>Eukaryota</taxon>
        <taxon>Metazoa</taxon>
        <taxon>Ecdysozoa</taxon>
        <taxon>Arthropoda</taxon>
        <taxon>Hexapoda</taxon>
        <taxon>Insecta</taxon>
        <taxon>Pterygota</taxon>
        <taxon>Neoptera</taxon>
        <taxon>Endopterygota</taxon>
        <taxon>Hymenoptera</taxon>
        <taxon>Apocrita</taxon>
        <taxon>Aculeata</taxon>
        <taxon>Vespoidea</taxon>
        <taxon>Vespidae</taxon>
        <taxon>Vespinae</taxon>
        <taxon>Vespula</taxon>
    </lineage>
</organism>
<dbReference type="PANTHER" id="PTHR10331:SF6">
    <property type="entry name" value="SPINDLE ASSEMBLY ABNORMAL 4"/>
    <property type="match status" value="1"/>
</dbReference>
<protein>
    <recommendedName>
        <fullName evidence="8">Centromere protein J</fullName>
    </recommendedName>
</protein>
<dbReference type="InterPro" id="IPR047002">
    <property type="entry name" value="Tcp10_C_sf"/>
</dbReference>
<feature type="compositionally biased region" description="Low complexity" evidence="3">
    <location>
        <begin position="850"/>
        <end position="859"/>
    </location>
</feature>
<comment type="caution">
    <text evidence="6">The sequence shown here is derived from an EMBL/GenBank/DDBJ whole genome shotgun (WGS) entry which is preliminary data.</text>
</comment>
<evidence type="ECO:0000256" key="1">
    <source>
        <dbReference type="ARBA" id="ARBA00005627"/>
    </source>
</evidence>
<feature type="domain" description="Centromere protein J C-terminal" evidence="4">
    <location>
        <begin position="1044"/>
        <end position="1078"/>
    </location>
</feature>
<proteinExistence type="inferred from homology"/>
<feature type="domain" description="CENPJ tubulin-binding region" evidence="5">
    <location>
        <begin position="217"/>
        <end position="262"/>
    </location>
</feature>
<evidence type="ECO:0000313" key="6">
    <source>
        <dbReference type="EMBL" id="KAF7393323.1"/>
    </source>
</evidence>
<dbReference type="InterPro" id="IPR026581">
    <property type="entry name" value="TCP10L/CENPJ"/>
</dbReference>
<evidence type="ECO:0000256" key="2">
    <source>
        <dbReference type="SAM" id="Coils"/>
    </source>
</evidence>
<dbReference type="Proteomes" id="UP000614350">
    <property type="component" value="Unassembled WGS sequence"/>
</dbReference>
<dbReference type="GO" id="GO:0005813">
    <property type="term" value="C:centrosome"/>
    <property type="evidence" value="ECO:0007669"/>
    <property type="project" value="TreeGrafter"/>
</dbReference>
<dbReference type="PANTHER" id="PTHR10331">
    <property type="entry name" value="T COMPLEX PROTEIN 10"/>
    <property type="match status" value="1"/>
</dbReference>
<dbReference type="EMBL" id="JACSEA010000009">
    <property type="protein sequence ID" value="KAF7393323.1"/>
    <property type="molecule type" value="Genomic_DNA"/>
</dbReference>
<dbReference type="GO" id="GO:0005814">
    <property type="term" value="C:centriole"/>
    <property type="evidence" value="ECO:0007669"/>
    <property type="project" value="TreeGrafter"/>
</dbReference>
<reference evidence="6" key="1">
    <citation type="journal article" date="2020" name="G3 (Bethesda)">
        <title>High-Quality Assemblies for Three Invasive Social Wasps from the &lt;i&gt;Vespula&lt;/i&gt; Genus.</title>
        <authorList>
            <person name="Harrop T.W.R."/>
            <person name="Guhlin J."/>
            <person name="McLaughlin G.M."/>
            <person name="Permina E."/>
            <person name="Stockwell P."/>
            <person name="Gilligan J."/>
            <person name="Le Lec M.F."/>
            <person name="Gruber M.A.M."/>
            <person name="Quinn O."/>
            <person name="Lovegrove M."/>
            <person name="Duncan E.J."/>
            <person name="Remnant E.J."/>
            <person name="Van Eeckhoven J."/>
            <person name="Graham B."/>
            <person name="Knapp R.A."/>
            <person name="Langford K.W."/>
            <person name="Kronenberg Z."/>
            <person name="Press M.O."/>
            <person name="Eacker S.M."/>
            <person name="Wilson-Rankin E.E."/>
            <person name="Purcell J."/>
            <person name="Lester P.J."/>
            <person name="Dearden P.K."/>
        </authorList>
    </citation>
    <scope>NUCLEOTIDE SEQUENCE</scope>
    <source>
        <strain evidence="6">Marl-1</strain>
    </source>
</reference>
<gene>
    <name evidence="6" type="ORF">HZH66_009156</name>
</gene>
<dbReference type="InterPro" id="IPR058029">
    <property type="entry name" value="Tubulin-bd_CENPJ"/>
</dbReference>
<keyword evidence="7" id="KW-1185">Reference proteome</keyword>
<feature type="domain" description="Centromere protein J C-terminal" evidence="4">
    <location>
        <begin position="1119"/>
        <end position="1147"/>
    </location>
</feature>
<evidence type="ECO:0000259" key="5">
    <source>
        <dbReference type="Pfam" id="PF25779"/>
    </source>
</evidence>
<dbReference type="Pfam" id="PF07202">
    <property type="entry name" value="Tcp10_C"/>
    <property type="match status" value="3"/>
</dbReference>
<evidence type="ECO:0000313" key="7">
    <source>
        <dbReference type="Proteomes" id="UP000614350"/>
    </source>
</evidence>
<keyword evidence="2" id="KW-0175">Coiled coil</keyword>
<name>A0A834JR85_VESVU</name>
<sequence>MDSEASLVERLHKLRQWQIEQQERLIRQQQEQRQKLTQEQLRMYEALRLPIQEIGLDNRTLCDSSWYEDIYLNTNATDHVDNYRQEQTDKDVKKIIQEQSTNDNNDINKSDYISLFTNSNINSINESFQEEKSPTELKKSSNVVSKQSLNKLKYQVEDDKDNVENDCNLNNENIHITSQKKKIHLIDHLLEGIEPLPPDKYIDRSFLIDDIPVPSPKKDFQTLLEEKLKEYKPIFNKESNDKKQNQVKRPFLKKGQGLARFRMIQTSKNIPVNIKSCNAPVSIKQITNKQIIPTNSKNDNAKNKNEPKLSRNVPSRKCITTINVSQQQLNLKNVPPPKKIYSEKNEAVLANIKSNINSNIIEINSSDIDLKTQREMEEIRIFELLEEKAENSSLCSTSSTVVAFLQQSTPFKIRQKIRDTENNINNPIQEDIVHEVNLGRLQSTDTQPISPDQKSESDVNSFWETIPIKNPNENLENMQVLKKQNISNVSLKNKKSDQIFIQNHTEHVHDEINYNIQNSVCSNDVDVGLHVRFSEYNEYKTIGLTDNSSISSSESVSQKNYNDERAWSDCSELSDSSDTNVQLIKSRTFKTNEVTNETCDFINTNKIMKEGIDQHEIKETQETIFKSELLKNRLLELEKEIDIFRKENAALSSQRQKLQKDYRSFLKEIKEKELILEDSKKRMDCLQEEKRKLIREKAVLESRLRDSQEKAHQNKLDKQQILDLKEQLEKLQVELRSKESKWNAAQARHRSQMRILKMENIKLKEEVERLTKTKTYNPKITKRIGTFSNTKALHQINKQLSEETKEVIKNDSSLDDDKMSKTMLDAINSEYEYIKSDYKIDNHSNEDHNSNSNKSNNTNIPKEYEQCMQNIIKKRNLYENLLKDATSSSIEVSNIIKALELRCESNGSKKNQNKKENENSMSQIDKDMCMDVKDKVTLNYENDNDILKASEKLPLASTSSKDLLHIYKRTISPKELKTNEQVQCIEHPNGCTELWYPNGNVKKIFPDKGITKMLYYNGDVRETQKDGKVKYFYASTRTWHTTMPDGLEILEFSNGQVEKRSQNGVVEISFPDGSTQIIQVDGYEKWELPDGTIAETFANGEKVVILPNGQREIHTKDHKRREYPDGTVKLIYPDGIQETRYSNGRIRLKDQAGNLLMDSHY</sequence>
<dbReference type="Pfam" id="PF25779">
    <property type="entry name" value="Tubulin-bind_CPAP"/>
    <property type="match status" value="1"/>
</dbReference>
<feature type="coiled-coil region" evidence="2">
    <location>
        <begin position="627"/>
        <end position="773"/>
    </location>
</feature>
<dbReference type="Gene3D" id="2.60.450.20">
    <property type="match status" value="1"/>
</dbReference>
<dbReference type="GO" id="GO:0061511">
    <property type="term" value="P:centriole elongation"/>
    <property type="evidence" value="ECO:0007669"/>
    <property type="project" value="TreeGrafter"/>
</dbReference>
<feature type="domain" description="Centromere protein J C-terminal" evidence="4">
    <location>
        <begin position="1081"/>
        <end position="1114"/>
    </location>
</feature>
<comment type="similarity">
    <text evidence="1">Belongs to the TCP10 family.</text>
</comment>
<dbReference type="AlphaFoldDB" id="A0A834JR85"/>
<evidence type="ECO:0000256" key="3">
    <source>
        <dbReference type="SAM" id="MobiDB-lite"/>
    </source>
</evidence>
<dbReference type="GO" id="GO:0060271">
    <property type="term" value="P:cilium assembly"/>
    <property type="evidence" value="ECO:0007669"/>
    <property type="project" value="TreeGrafter"/>
</dbReference>
<evidence type="ECO:0008006" key="8">
    <source>
        <dbReference type="Google" id="ProtNLM"/>
    </source>
</evidence>
<evidence type="ECO:0000259" key="4">
    <source>
        <dbReference type="Pfam" id="PF07202"/>
    </source>
</evidence>